<evidence type="ECO:0000313" key="3">
    <source>
        <dbReference type="EMBL" id="AVD70183.1"/>
    </source>
</evidence>
<dbReference type="KEGG" id="deo:CAY53_00720"/>
<proteinExistence type="predicted"/>
<reference evidence="3 4" key="1">
    <citation type="journal article" date="2018" name="MBio">
        <title>Insights into the evolution of host association through the isolation and characterization of a novel human periodontal pathobiont, Desulfobulbus oralis.</title>
        <authorList>
            <person name="Cross K.L."/>
            <person name="Chirania P."/>
            <person name="Xiong W."/>
            <person name="Beall C.J."/>
            <person name="Elkins J.G."/>
            <person name="Giannone R.J."/>
            <person name="Griffen A.L."/>
            <person name="Guss A.M."/>
            <person name="Hettich R.L."/>
            <person name="Joshi S.S."/>
            <person name="Mokrzan E.M."/>
            <person name="Martin R.K."/>
            <person name="Zhulin I.B."/>
            <person name="Leys E.J."/>
            <person name="Podar M."/>
        </authorList>
    </citation>
    <scope>NUCLEOTIDE SEQUENCE [LARGE SCALE GENOMIC DNA]</scope>
    <source>
        <strain evidence="3 4">ORNL</strain>
    </source>
</reference>
<sequence>MPTPHLASSQLPSHNAAVVIRERIKEKRLFEAQFLFGLLDEDDIPAEERQALERELDGLLAVVRDLQLQANKYIAEGEYVLARKMHREMERIAVDVPGLEYGKRQVEAQDQAARKAVADPVPEATRPKNEPGPEDLHSSRRSARRPLHGRIARWRAALGARLAARPVDAVESVREQPEGDFAPARAPLFAGLQEKWTAVPKGRAAALGTLIVLLVLGLLFLNMMRRTYSDRSLQAQDGNNIAIKPLSVRNGEQPATDRPEQNSINIGTLSVEDGSRQ</sequence>
<name>A0A2L1GKI2_9BACT</name>
<feature type="region of interest" description="Disordered" evidence="1">
    <location>
        <begin position="110"/>
        <end position="144"/>
    </location>
</feature>
<evidence type="ECO:0000256" key="2">
    <source>
        <dbReference type="SAM" id="Phobius"/>
    </source>
</evidence>
<keyword evidence="2" id="KW-0812">Transmembrane</keyword>
<evidence type="ECO:0000256" key="1">
    <source>
        <dbReference type="SAM" id="MobiDB-lite"/>
    </source>
</evidence>
<feature type="region of interest" description="Disordered" evidence="1">
    <location>
        <begin position="245"/>
        <end position="277"/>
    </location>
</feature>
<evidence type="ECO:0000313" key="4">
    <source>
        <dbReference type="Proteomes" id="UP000239867"/>
    </source>
</evidence>
<keyword evidence="2" id="KW-1133">Transmembrane helix</keyword>
<dbReference type="Proteomes" id="UP000239867">
    <property type="component" value="Chromosome"/>
</dbReference>
<organism evidence="3 4">
    <name type="scientific">Desulfobulbus oralis</name>
    <dbReference type="NCBI Taxonomy" id="1986146"/>
    <lineage>
        <taxon>Bacteria</taxon>
        <taxon>Pseudomonadati</taxon>
        <taxon>Thermodesulfobacteriota</taxon>
        <taxon>Desulfobulbia</taxon>
        <taxon>Desulfobulbales</taxon>
        <taxon>Desulfobulbaceae</taxon>
        <taxon>Desulfobulbus</taxon>
    </lineage>
</organism>
<dbReference type="AlphaFoldDB" id="A0A2L1GKI2"/>
<feature type="compositionally biased region" description="Basic and acidic residues" evidence="1">
    <location>
        <begin position="125"/>
        <end position="138"/>
    </location>
</feature>
<dbReference type="EMBL" id="CP021255">
    <property type="protein sequence ID" value="AVD70183.1"/>
    <property type="molecule type" value="Genomic_DNA"/>
</dbReference>
<gene>
    <name evidence="3" type="ORF">CAY53_00720</name>
</gene>
<accession>A0A2L1GKI2</accession>
<keyword evidence="4" id="KW-1185">Reference proteome</keyword>
<dbReference type="RefSeq" id="WP_104935509.1">
    <property type="nucleotide sequence ID" value="NZ_CP021255.1"/>
</dbReference>
<keyword evidence="2" id="KW-0472">Membrane</keyword>
<protein>
    <submittedName>
        <fullName evidence="3">Uncharacterized protein</fullName>
    </submittedName>
</protein>
<feature type="transmembrane region" description="Helical" evidence="2">
    <location>
        <begin position="204"/>
        <end position="224"/>
    </location>
</feature>